<evidence type="ECO:0000313" key="3">
    <source>
        <dbReference type="Proteomes" id="UP000192660"/>
    </source>
</evidence>
<dbReference type="EMBL" id="FWWY01000001">
    <property type="protein sequence ID" value="SMC01887.1"/>
    <property type="molecule type" value="Genomic_DNA"/>
</dbReference>
<proteinExistence type="predicted"/>
<dbReference type="Proteomes" id="UP000192660">
    <property type="component" value="Unassembled WGS sequence"/>
</dbReference>
<sequence>MFLTNQDNVHQALKMLDSHSAWPPDAEAVIIVVGGAALAFYNPTTIRETDDLDGILLTSSVPSEQVIQMAEQIGISFRAGSVMWMPEDWEDRIQWSNWEFRHLRVGWLDPYDWVISKLGRWIGHDSHDVEMIAAQLDPETLYHRVRQALPDFIGDEQRVRWNWRDLVEGMQWSPHLRNL</sequence>
<dbReference type="AlphaFoldDB" id="A0A1W1W6H1"/>
<evidence type="ECO:0000259" key="1">
    <source>
        <dbReference type="Pfam" id="PF19502"/>
    </source>
</evidence>
<keyword evidence="3" id="KW-1185">Reference proteome</keyword>
<feature type="domain" description="DUF6036" evidence="1">
    <location>
        <begin position="26"/>
        <end position="167"/>
    </location>
</feature>
<evidence type="ECO:0000313" key="2">
    <source>
        <dbReference type="EMBL" id="SMC01887.1"/>
    </source>
</evidence>
<accession>A0A1W1W6H1</accession>
<reference evidence="3" key="1">
    <citation type="submission" date="2017-04" db="EMBL/GenBank/DDBJ databases">
        <authorList>
            <person name="Varghese N."/>
            <person name="Submissions S."/>
        </authorList>
    </citation>
    <scope>NUCLEOTIDE SEQUENCE [LARGE SCALE GENOMIC DNA]</scope>
    <source>
        <strain evidence="3">DSM 9293</strain>
    </source>
</reference>
<protein>
    <recommendedName>
        <fullName evidence="1">DUF6036 domain-containing protein</fullName>
    </recommendedName>
</protein>
<dbReference type="OrthoDB" id="5405370at2"/>
<name>A0A1W1W6H1_SULTA</name>
<dbReference type="InterPro" id="IPR045792">
    <property type="entry name" value="DUF6036"/>
</dbReference>
<dbReference type="Pfam" id="PF19502">
    <property type="entry name" value="DUF6036"/>
    <property type="match status" value="1"/>
</dbReference>
<organism evidence="2 3">
    <name type="scientific">Sulfobacillus thermosulfidooxidans (strain DSM 9293 / VKM B-1269 / AT-1)</name>
    <dbReference type="NCBI Taxonomy" id="929705"/>
    <lineage>
        <taxon>Bacteria</taxon>
        <taxon>Bacillati</taxon>
        <taxon>Bacillota</taxon>
        <taxon>Clostridia</taxon>
        <taxon>Eubacteriales</taxon>
        <taxon>Clostridiales Family XVII. Incertae Sedis</taxon>
        <taxon>Sulfobacillus</taxon>
    </lineage>
</organism>
<dbReference type="RefSeq" id="WP_084660665.1">
    <property type="nucleotide sequence ID" value="NZ_FWWY01000001.1"/>
</dbReference>
<gene>
    <name evidence="2" type="ORF">SAMN00768000_0135</name>
</gene>